<name>A0ACB9KCX6_9ASTR</name>
<reference evidence="2" key="1">
    <citation type="journal article" date="2022" name="Mol. Ecol. Resour.">
        <title>The genomes of chicory, endive, great burdock and yacon provide insights into Asteraceae palaeo-polyploidization history and plant inulin production.</title>
        <authorList>
            <person name="Fan W."/>
            <person name="Wang S."/>
            <person name="Wang H."/>
            <person name="Wang A."/>
            <person name="Jiang F."/>
            <person name="Liu H."/>
            <person name="Zhao H."/>
            <person name="Xu D."/>
            <person name="Zhang Y."/>
        </authorList>
    </citation>
    <scope>NUCLEOTIDE SEQUENCE [LARGE SCALE GENOMIC DNA]</scope>
    <source>
        <strain evidence="2">cv. Yunnan</strain>
    </source>
</reference>
<dbReference type="Proteomes" id="UP001056120">
    <property type="component" value="Linkage Group LG01"/>
</dbReference>
<comment type="caution">
    <text evidence="1">The sequence shown here is derived from an EMBL/GenBank/DDBJ whole genome shotgun (WGS) entry which is preliminary data.</text>
</comment>
<sequence length="690" mass="76472">MGFFDLNIPYTESNKRNSTADKSLRLKLAVKAMELGYTGVAYNRTITGVMSEVDRCSISLFPLSSVLKVSPSISTSVNLHRRLLNVPTTAPFRQYTRLTVVVDTPAQGSCLNSGNPILKTYDIVAVRPLKQESFDQACKNYEVDIIAIDFSENRFRLKQPLIKAAIERGVYFEITYSGLLMDAQFRRKIISNAKLLVDWTRGKNLIFSSSAPSVTEFRGSYDVANLACLLGFSMERAKASVSKTCRSLLETSLRKKKFFKKAIRVELISSTEDGFDDWLKWDPISSGEGDLQLDDMAKSFAASNKESKTVKAIDFVSVINELPSHGLQINDMVTETILDSELHDPHEKDQLPKFGSCDISSANEALETLASFEAGESCAMIIEEPDQQNLPLKVKEDIREENAIDEKESENISSDVPNPGILISSDDNPSSNLQCEEANKSYPRASIFPPMIASNEADRMLPFSDACLPVAVLEEHMSDTKDVAVTPVSSCLAFNGVSLNEDILEEHLSDTKDVAVTCLPVAVLEEHMSDTKDVAVTPVSSCLTFNGVSLNEDILEEHLSDTKDVAVTPVSSCLGINGVSLNEDIVEHMSVMVENVVPSSALATMRYDVLQINNCDSVAHEPLEDVPMEVNVEVKDDSHMNHLSAQVSSSERVRRKHRSSRRSVLFPFKRLLRPPHFKKALKIKRKSTIL</sequence>
<evidence type="ECO:0000313" key="2">
    <source>
        <dbReference type="Proteomes" id="UP001056120"/>
    </source>
</evidence>
<gene>
    <name evidence="1" type="ORF">L1987_04229</name>
</gene>
<dbReference type="EMBL" id="CM042018">
    <property type="protein sequence ID" value="KAI3830096.1"/>
    <property type="molecule type" value="Genomic_DNA"/>
</dbReference>
<evidence type="ECO:0000313" key="1">
    <source>
        <dbReference type="EMBL" id="KAI3830096.1"/>
    </source>
</evidence>
<proteinExistence type="predicted"/>
<protein>
    <submittedName>
        <fullName evidence="1">Uncharacterized protein</fullName>
    </submittedName>
</protein>
<reference evidence="1 2" key="2">
    <citation type="journal article" date="2022" name="Mol. Ecol. Resour.">
        <title>The genomes of chicory, endive, great burdock and yacon provide insights into Asteraceae paleo-polyploidization history and plant inulin production.</title>
        <authorList>
            <person name="Fan W."/>
            <person name="Wang S."/>
            <person name="Wang H."/>
            <person name="Wang A."/>
            <person name="Jiang F."/>
            <person name="Liu H."/>
            <person name="Zhao H."/>
            <person name="Xu D."/>
            <person name="Zhang Y."/>
        </authorList>
    </citation>
    <scope>NUCLEOTIDE SEQUENCE [LARGE SCALE GENOMIC DNA]</scope>
    <source>
        <strain evidence="2">cv. Yunnan</strain>
        <tissue evidence="1">Leaves</tissue>
    </source>
</reference>
<keyword evidence="2" id="KW-1185">Reference proteome</keyword>
<organism evidence="1 2">
    <name type="scientific">Smallanthus sonchifolius</name>
    <dbReference type="NCBI Taxonomy" id="185202"/>
    <lineage>
        <taxon>Eukaryota</taxon>
        <taxon>Viridiplantae</taxon>
        <taxon>Streptophyta</taxon>
        <taxon>Embryophyta</taxon>
        <taxon>Tracheophyta</taxon>
        <taxon>Spermatophyta</taxon>
        <taxon>Magnoliopsida</taxon>
        <taxon>eudicotyledons</taxon>
        <taxon>Gunneridae</taxon>
        <taxon>Pentapetalae</taxon>
        <taxon>asterids</taxon>
        <taxon>campanulids</taxon>
        <taxon>Asterales</taxon>
        <taxon>Asteraceae</taxon>
        <taxon>Asteroideae</taxon>
        <taxon>Heliantheae alliance</taxon>
        <taxon>Millerieae</taxon>
        <taxon>Smallanthus</taxon>
    </lineage>
</organism>
<accession>A0ACB9KCX6</accession>